<proteinExistence type="predicted"/>
<evidence type="ECO:0008006" key="4">
    <source>
        <dbReference type="Google" id="ProtNLM"/>
    </source>
</evidence>
<comment type="caution">
    <text evidence="2">The sequence shown here is derived from an EMBL/GenBank/DDBJ whole genome shotgun (WGS) entry which is preliminary data.</text>
</comment>
<dbReference type="Proteomes" id="UP001438707">
    <property type="component" value="Unassembled WGS sequence"/>
</dbReference>
<sequence>MSSGLESEAAAKSSKDKGKGKLIETPPPAEDEEDEEDEEFVEDEDSGGSDLGPSEDNGAANSAEDSEGEEAEPASKRAKTGEAAGPSTSKKLREKGSDQNKGGGDSDEEEVSEPEIEKNASGDELDTSNIIPGGRRSRRGRAGGGGPGVSYTAEQKVDSDEDSW</sequence>
<organism evidence="2 3">
    <name type="scientific">Apatococcus lobatus</name>
    <dbReference type="NCBI Taxonomy" id="904363"/>
    <lineage>
        <taxon>Eukaryota</taxon>
        <taxon>Viridiplantae</taxon>
        <taxon>Chlorophyta</taxon>
        <taxon>core chlorophytes</taxon>
        <taxon>Trebouxiophyceae</taxon>
        <taxon>Chlorellales</taxon>
        <taxon>Chlorellaceae</taxon>
        <taxon>Apatococcus</taxon>
    </lineage>
</organism>
<accession>A0AAW1SHL1</accession>
<feature type="compositionally biased region" description="Acidic residues" evidence="1">
    <location>
        <begin position="105"/>
        <end position="114"/>
    </location>
</feature>
<keyword evidence="3" id="KW-1185">Reference proteome</keyword>
<evidence type="ECO:0000313" key="3">
    <source>
        <dbReference type="Proteomes" id="UP001438707"/>
    </source>
</evidence>
<protein>
    <recommendedName>
        <fullName evidence="4">Histone chaperone domain-containing protein</fullName>
    </recommendedName>
</protein>
<feature type="compositionally biased region" description="Low complexity" evidence="1">
    <location>
        <begin position="1"/>
        <end position="12"/>
    </location>
</feature>
<feature type="compositionally biased region" description="Basic and acidic residues" evidence="1">
    <location>
        <begin position="13"/>
        <end position="22"/>
    </location>
</feature>
<reference evidence="2 3" key="1">
    <citation type="journal article" date="2024" name="Nat. Commun.">
        <title>Phylogenomics reveals the evolutionary origins of lichenization in chlorophyte algae.</title>
        <authorList>
            <person name="Puginier C."/>
            <person name="Libourel C."/>
            <person name="Otte J."/>
            <person name="Skaloud P."/>
            <person name="Haon M."/>
            <person name="Grisel S."/>
            <person name="Petersen M."/>
            <person name="Berrin J.G."/>
            <person name="Delaux P.M."/>
            <person name="Dal Grande F."/>
            <person name="Keller J."/>
        </authorList>
    </citation>
    <scope>NUCLEOTIDE SEQUENCE [LARGE SCALE GENOMIC DNA]</scope>
    <source>
        <strain evidence="2 3">SAG 2145</strain>
    </source>
</reference>
<evidence type="ECO:0000256" key="1">
    <source>
        <dbReference type="SAM" id="MobiDB-lite"/>
    </source>
</evidence>
<feature type="compositionally biased region" description="Acidic residues" evidence="1">
    <location>
        <begin position="29"/>
        <end position="47"/>
    </location>
</feature>
<dbReference type="AlphaFoldDB" id="A0AAW1SHL1"/>
<dbReference type="EMBL" id="JALJOS010000001">
    <property type="protein sequence ID" value="KAK9845034.1"/>
    <property type="molecule type" value="Genomic_DNA"/>
</dbReference>
<name>A0AAW1SHL1_9CHLO</name>
<evidence type="ECO:0000313" key="2">
    <source>
        <dbReference type="EMBL" id="KAK9845034.1"/>
    </source>
</evidence>
<gene>
    <name evidence="2" type="ORF">WJX74_009937</name>
</gene>
<feature type="region of interest" description="Disordered" evidence="1">
    <location>
        <begin position="1"/>
        <end position="164"/>
    </location>
</feature>